<protein>
    <submittedName>
        <fullName evidence="1">Uncharacterized protein</fullName>
    </submittedName>
</protein>
<accession>A0A834H620</accession>
<sequence length="130" mass="14537">MPLLLPPCQPPCQIPTLPVLLRRYAEALRASSSWLATRAHGKPKIKPKCCHIISYTLNFDNWVGQNGHFDFSSRYAAIPVSTKSSMDLGRDALVFRGRKPEESPITTTPFITQPPHLLSIQRQAKRAACL</sequence>
<evidence type="ECO:0000313" key="2">
    <source>
        <dbReference type="Proteomes" id="UP000626092"/>
    </source>
</evidence>
<evidence type="ECO:0000313" key="1">
    <source>
        <dbReference type="EMBL" id="KAF7148253.1"/>
    </source>
</evidence>
<organism evidence="1 2">
    <name type="scientific">Rhododendron simsii</name>
    <name type="common">Sims's rhododendron</name>
    <dbReference type="NCBI Taxonomy" id="118357"/>
    <lineage>
        <taxon>Eukaryota</taxon>
        <taxon>Viridiplantae</taxon>
        <taxon>Streptophyta</taxon>
        <taxon>Embryophyta</taxon>
        <taxon>Tracheophyta</taxon>
        <taxon>Spermatophyta</taxon>
        <taxon>Magnoliopsida</taxon>
        <taxon>eudicotyledons</taxon>
        <taxon>Gunneridae</taxon>
        <taxon>Pentapetalae</taxon>
        <taxon>asterids</taxon>
        <taxon>Ericales</taxon>
        <taxon>Ericaceae</taxon>
        <taxon>Ericoideae</taxon>
        <taxon>Rhodoreae</taxon>
        <taxon>Rhododendron</taxon>
    </lineage>
</organism>
<gene>
    <name evidence="1" type="ORF">RHSIM_Rhsim03G0043300</name>
</gene>
<dbReference type="OrthoDB" id="1723198at2759"/>
<dbReference type="EMBL" id="WJXA01000003">
    <property type="protein sequence ID" value="KAF7148253.1"/>
    <property type="molecule type" value="Genomic_DNA"/>
</dbReference>
<proteinExistence type="predicted"/>
<comment type="caution">
    <text evidence="1">The sequence shown here is derived from an EMBL/GenBank/DDBJ whole genome shotgun (WGS) entry which is preliminary data.</text>
</comment>
<reference evidence="1" key="1">
    <citation type="submission" date="2019-11" db="EMBL/GenBank/DDBJ databases">
        <authorList>
            <person name="Liu Y."/>
            <person name="Hou J."/>
            <person name="Li T.-Q."/>
            <person name="Guan C.-H."/>
            <person name="Wu X."/>
            <person name="Wu H.-Z."/>
            <person name="Ling F."/>
            <person name="Zhang R."/>
            <person name="Shi X.-G."/>
            <person name="Ren J.-P."/>
            <person name="Chen E.-F."/>
            <person name="Sun J.-M."/>
        </authorList>
    </citation>
    <scope>NUCLEOTIDE SEQUENCE</scope>
    <source>
        <strain evidence="1">Adult_tree_wgs_1</strain>
        <tissue evidence="1">Leaves</tissue>
    </source>
</reference>
<dbReference type="AlphaFoldDB" id="A0A834H620"/>
<name>A0A834H620_RHOSS</name>
<keyword evidence="2" id="KW-1185">Reference proteome</keyword>
<dbReference type="Proteomes" id="UP000626092">
    <property type="component" value="Unassembled WGS sequence"/>
</dbReference>